<gene>
    <name evidence="5" type="ORF">MBHS_03884</name>
</gene>
<dbReference type="InterPro" id="IPR020958">
    <property type="entry name" value="DUF3686"/>
</dbReference>
<organism evidence="5 6">
    <name type="scientific">Candidatus Venteria ishoeyi</name>
    <dbReference type="NCBI Taxonomy" id="1899563"/>
    <lineage>
        <taxon>Bacteria</taxon>
        <taxon>Pseudomonadati</taxon>
        <taxon>Pseudomonadota</taxon>
        <taxon>Gammaproteobacteria</taxon>
        <taxon>Thiotrichales</taxon>
        <taxon>Thiotrichaceae</taxon>
        <taxon>Venteria</taxon>
    </lineage>
</organism>
<dbReference type="Pfam" id="PF12458">
    <property type="entry name" value="DUF3686"/>
    <property type="match status" value="1"/>
</dbReference>
<dbReference type="RefSeq" id="WP_103921582.1">
    <property type="nucleotide sequence ID" value="NZ_FMSV02000542.1"/>
</dbReference>
<evidence type="ECO:0000313" key="6">
    <source>
        <dbReference type="Proteomes" id="UP000236724"/>
    </source>
</evidence>
<reference evidence="5 6" key="1">
    <citation type="submission" date="2016-10" db="EMBL/GenBank/DDBJ databases">
        <authorList>
            <person name="de Groot N.N."/>
        </authorList>
    </citation>
    <scope>NUCLEOTIDE SEQUENCE [LARGE SCALE GENOMIC DNA]</scope>
    <source>
        <strain evidence="5">MBHS1</strain>
    </source>
</reference>
<evidence type="ECO:0000256" key="1">
    <source>
        <dbReference type="SAM" id="Coils"/>
    </source>
</evidence>
<dbReference type="Pfam" id="PF25472">
    <property type="entry name" value="DUF7902"/>
    <property type="match status" value="1"/>
</dbReference>
<evidence type="ECO:0000259" key="3">
    <source>
        <dbReference type="Pfam" id="PF12458"/>
    </source>
</evidence>
<sequence>MSEQQQSSETVENNLPKTGEEGEIDTGGAYEIIRQRLSQQSQRLSDSLNGLNQHRSEVFGSTKMEVIGRTRIRTENNCVPRDIKAFGHEMLFGYNVFVGMRAEINVADVFSLHHIEETAEGFEFAAVDSTHNFLNESKFVDDFNELYRYYKDAKLSQLRDVAGKRLAIFQIGRTLKDIRVFRWTVDARGKVSYIDNRGERDHVYPDSHDFEWQTTTRENHVTGTHPHVSILNEVFVEAVGGDLTVKIENNTEDGLGIYREPVEDLHQSLADAQIQYAKVGALILLKIRPYKETLWRYLVFNPLLEKVQRIDAIGTACIALPEDHGIIFPGGYYLSNGEFKIFPEEHLAEMIFKRRIRAPNGEDVLYVFDQQELGKLVLFSYNLIRKTVDNPIICHGYSIFADGRMVVFRADDDTPTRVHPMQIWQTPYMSAEHAAQSAPADSFLARIGNAELVRGLSDAYGIKHLIDEQSPTRLMYEHLIATTRRVMDGYHWLDHEEVGNLSDIFHQVLENAEQIIDEFEKVQALRKQAAHALSEIQAKHKSLLFEAERYANWHEVSEFVANLGQLRALRGELISLRELRYIDLSALDQLSTAATEAFDTLSQITVKFILAENAFAPYHQALEQQIQDIGAVKKTQEITALAEQLETTANGLELLTEVLNTLKIDDSDARTRILEDIAEVYAKLNRARAELELKRKELSSREASAEFAAQFRLFSQSVSGALSLADTPDKADEQLSRLLVQLEELEGRFGEFDEFLEQISEQRETVYSSFESRKQQLLEARQRRALHLETAANRILQGVTRRLASFASLDEQNAWFASDAMVMKVRDMVQELDALGDSVRAEDLSGKLKTTRDQAGRALRDSQDIFSEGGKLIQLGQHQFSVNTQELDLTLLPKNTENGLQLVMHLSGTDYFDKLENPDLDALRDYWQQSLISENEQIYRAEYLAASIFFTAQQQPELAEALQQALLVEEEMLTLVRKIAAERYEEGYERGVHDVDAAQILRTLLQLNHSAGLLAYAPACRALAQWFWAEHTDREQCQQWQTAAQTLNTLQKTFNHAGESYATRLSQTFAQAIADFVKTHQLQAMFPQAQASHYIQEAHYLLAELQVGGQHFTATAAAMQQVEAFSHYLQEHALLNQFDSTLHALNQRLAEQYILVHAWLSAYQQSNEASSHNAQIIQESCIILLT</sequence>
<evidence type="ECO:0000313" key="5">
    <source>
        <dbReference type="EMBL" id="SEH07997.1"/>
    </source>
</evidence>
<proteinExistence type="predicted"/>
<evidence type="ECO:0000256" key="2">
    <source>
        <dbReference type="SAM" id="MobiDB-lite"/>
    </source>
</evidence>
<feature type="compositionally biased region" description="Polar residues" evidence="2">
    <location>
        <begin position="1"/>
        <end position="16"/>
    </location>
</feature>
<keyword evidence="6" id="KW-1185">Reference proteome</keyword>
<evidence type="ECO:0000259" key="4">
    <source>
        <dbReference type="Pfam" id="PF25472"/>
    </source>
</evidence>
<dbReference type="OrthoDB" id="9814769at2"/>
<protein>
    <submittedName>
        <fullName evidence="5">ATPase involved in DNA repair</fullName>
    </submittedName>
</protein>
<feature type="domain" description="DUF7902" evidence="4">
    <location>
        <begin position="613"/>
        <end position="697"/>
    </location>
</feature>
<dbReference type="Proteomes" id="UP000236724">
    <property type="component" value="Unassembled WGS sequence"/>
</dbReference>
<dbReference type="AlphaFoldDB" id="A0A1H6FD72"/>
<name>A0A1H6FD72_9GAMM</name>
<feature type="coiled-coil region" evidence="1">
    <location>
        <begin position="674"/>
        <end position="706"/>
    </location>
</feature>
<keyword evidence="1" id="KW-0175">Coiled coil</keyword>
<feature type="region of interest" description="Disordered" evidence="2">
    <location>
        <begin position="1"/>
        <end position="26"/>
    </location>
</feature>
<accession>A0A1H6FD72</accession>
<dbReference type="EMBL" id="FMSV02000542">
    <property type="protein sequence ID" value="SEH07997.1"/>
    <property type="molecule type" value="Genomic_DNA"/>
</dbReference>
<feature type="domain" description="DUF3686" evidence="3">
    <location>
        <begin position="44"/>
        <end position="491"/>
    </location>
</feature>
<dbReference type="InterPro" id="IPR057224">
    <property type="entry name" value="DUF7902"/>
</dbReference>